<feature type="transmembrane region" description="Helical" evidence="1">
    <location>
        <begin position="64"/>
        <end position="87"/>
    </location>
</feature>
<dbReference type="EMBL" id="CAJVCE010000003">
    <property type="protein sequence ID" value="CAG7626330.1"/>
    <property type="molecule type" value="Genomic_DNA"/>
</dbReference>
<keyword evidence="3" id="KW-1185">Reference proteome</keyword>
<keyword evidence="1" id="KW-1133">Transmembrane helix</keyword>
<keyword evidence="1" id="KW-0472">Membrane</keyword>
<dbReference type="RefSeq" id="WP_218097596.1">
    <property type="nucleotide sequence ID" value="NZ_CAJVCE010000003.1"/>
</dbReference>
<feature type="transmembrane region" description="Helical" evidence="1">
    <location>
        <begin position="33"/>
        <end position="52"/>
    </location>
</feature>
<protein>
    <recommendedName>
        <fullName evidence="4">MFS transporter</fullName>
    </recommendedName>
</protein>
<comment type="caution">
    <text evidence="2">The sequence shown here is derived from an EMBL/GenBank/DDBJ whole genome shotgun (WGS) entry which is preliminary data.</text>
</comment>
<organism evidence="2 3">
    <name type="scientific">Paenibacillus allorhizosphaerae</name>
    <dbReference type="NCBI Taxonomy" id="2849866"/>
    <lineage>
        <taxon>Bacteria</taxon>
        <taxon>Bacillati</taxon>
        <taxon>Bacillota</taxon>
        <taxon>Bacilli</taxon>
        <taxon>Bacillales</taxon>
        <taxon>Paenibacillaceae</taxon>
        <taxon>Paenibacillus</taxon>
    </lineage>
</organism>
<feature type="transmembrane region" description="Helical" evidence="1">
    <location>
        <begin position="6"/>
        <end position="24"/>
    </location>
</feature>
<feature type="transmembrane region" description="Helical" evidence="1">
    <location>
        <begin position="99"/>
        <end position="121"/>
    </location>
</feature>
<evidence type="ECO:0008006" key="4">
    <source>
        <dbReference type="Google" id="ProtNLM"/>
    </source>
</evidence>
<proteinExistence type="predicted"/>
<sequence length="287" mass="31942">MSYVFAFSCIGAIISLFMAIISAFKGNGKFLKPLLWGTILAIICCFVSFFIPDTDLSYKQSLSLVGFVILLGVCSLGFVASIFMALFALFKRSGEFKKYVLIGISCMISVFIILIVAGATMKTDNEEAAIAEGSATEQQEMTQTQRERYADFEKKILDLAAQMNGEENGYLAFQNAFLKEPVPSPENYENAKKYKDAIAVHFNHLQTIDVPKDLPRKLKELATKGRGHINEAIARKEMALNALLNYINSKKVSDLNTFKENALLYTNEINSGLEKFSEAKKAMEPTE</sequence>
<evidence type="ECO:0000313" key="3">
    <source>
        <dbReference type="Proteomes" id="UP000730618"/>
    </source>
</evidence>
<gene>
    <name evidence="2" type="ORF">PAECIP111802_01239</name>
</gene>
<accession>A0ABM8VD45</accession>
<name>A0ABM8VD45_9BACL</name>
<reference evidence="2 3" key="1">
    <citation type="submission" date="2021-06" db="EMBL/GenBank/DDBJ databases">
        <authorList>
            <person name="Criscuolo A."/>
        </authorList>
    </citation>
    <scope>NUCLEOTIDE SEQUENCE [LARGE SCALE GENOMIC DNA]</scope>
    <source>
        <strain evidence="3">CIP 111802</strain>
    </source>
</reference>
<evidence type="ECO:0000256" key="1">
    <source>
        <dbReference type="SAM" id="Phobius"/>
    </source>
</evidence>
<evidence type="ECO:0000313" key="2">
    <source>
        <dbReference type="EMBL" id="CAG7626330.1"/>
    </source>
</evidence>
<dbReference type="Proteomes" id="UP000730618">
    <property type="component" value="Unassembled WGS sequence"/>
</dbReference>
<keyword evidence="1" id="KW-0812">Transmembrane</keyword>